<reference evidence="4" key="1">
    <citation type="journal article" date="2006" name="PLoS Biol.">
        <title>Macronuclear genome sequence of the ciliate Tetrahymena thermophila, a model eukaryote.</title>
        <authorList>
            <person name="Eisen J.A."/>
            <person name="Coyne R.S."/>
            <person name="Wu M."/>
            <person name="Wu D."/>
            <person name="Thiagarajan M."/>
            <person name="Wortman J.R."/>
            <person name="Badger J.H."/>
            <person name="Ren Q."/>
            <person name="Amedeo P."/>
            <person name="Jones K.M."/>
            <person name="Tallon L.J."/>
            <person name="Delcher A.L."/>
            <person name="Salzberg S.L."/>
            <person name="Silva J.C."/>
            <person name="Haas B.J."/>
            <person name="Majoros W.H."/>
            <person name="Farzad M."/>
            <person name="Carlton J.M."/>
            <person name="Smith R.K. Jr."/>
            <person name="Garg J."/>
            <person name="Pearlman R.E."/>
            <person name="Karrer K.M."/>
            <person name="Sun L."/>
            <person name="Manning G."/>
            <person name="Elde N.C."/>
            <person name="Turkewitz A.P."/>
            <person name="Asai D.J."/>
            <person name="Wilkes D.E."/>
            <person name="Wang Y."/>
            <person name="Cai H."/>
            <person name="Collins K."/>
            <person name="Stewart B.A."/>
            <person name="Lee S.R."/>
            <person name="Wilamowska K."/>
            <person name="Weinberg Z."/>
            <person name="Ruzzo W.L."/>
            <person name="Wloga D."/>
            <person name="Gaertig J."/>
            <person name="Frankel J."/>
            <person name="Tsao C.-C."/>
            <person name="Gorovsky M.A."/>
            <person name="Keeling P.J."/>
            <person name="Waller R.F."/>
            <person name="Patron N.J."/>
            <person name="Cherry J.M."/>
            <person name="Stover N.A."/>
            <person name="Krieger C.J."/>
            <person name="del Toro C."/>
            <person name="Ryder H.F."/>
            <person name="Williamson S.C."/>
            <person name="Barbeau R.A."/>
            <person name="Hamilton E.P."/>
            <person name="Orias E."/>
        </authorList>
    </citation>
    <scope>NUCLEOTIDE SEQUENCE [LARGE SCALE GENOMIC DNA]</scope>
    <source>
        <strain evidence="4">SB210</strain>
    </source>
</reference>
<dbReference type="CDD" id="cd00180">
    <property type="entry name" value="PKc"/>
    <property type="match status" value="1"/>
</dbReference>
<dbReference type="KEGG" id="tet:TTHERM_00823610"/>
<dbReference type="InterPro" id="IPR000719">
    <property type="entry name" value="Prot_kinase_dom"/>
</dbReference>
<evidence type="ECO:0000259" key="2">
    <source>
        <dbReference type="PROSITE" id="PS50011"/>
    </source>
</evidence>
<dbReference type="InterPro" id="IPR008271">
    <property type="entry name" value="Ser/Thr_kinase_AS"/>
</dbReference>
<proteinExistence type="predicted"/>
<dbReference type="GO" id="GO:0005524">
    <property type="term" value="F:ATP binding"/>
    <property type="evidence" value="ECO:0007669"/>
    <property type="project" value="InterPro"/>
</dbReference>
<evidence type="ECO:0000256" key="1">
    <source>
        <dbReference type="SAM" id="MobiDB-lite"/>
    </source>
</evidence>
<dbReference type="AlphaFoldDB" id="I7LSX5"/>
<feature type="domain" description="Protein kinase" evidence="2">
    <location>
        <begin position="294"/>
        <end position="589"/>
    </location>
</feature>
<dbReference type="PROSITE" id="PS51419">
    <property type="entry name" value="RAB"/>
    <property type="match status" value="1"/>
</dbReference>
<dbReference type="Gene3D" id="3.40.50.300">
    <property type="entry name" value="P-loop containing nucleotide triphosphate hydrolases"/>
    <property type="match status" value="1"/>
</dbReference>
<dbReference type="GeneID" id="7835672"/>
<dbReference type="RefSeq" id="XP_001031463.1">
    <property type="nucleotide sequence ID" value="XM_001031463.1"/>
</dbReference>
<dbReference type="GO" id="GO:0003924">
    <property type="term" value="F:GTPase activity"/>
    <property type="evidence" value="ECO:0007669"/>
    <property type="project" value="InterPro"/>
</dbReference>
<dbReference type="OrthoDB" id="1724816at2759"/>
<dbReference type="Pfam" id="PF00071">
    <property type="entry name" value="Ras"/>
    <property type="match status" value="1"/>
</dbReference>
<dbReference type="PANTHER" id="PTHR23257">
    <property type="entry name" value="SERINE-THREONINE PROTEIN KINASE"/>
    <property type="match status" value="1"/>
</dbReference>
<keyword evidence="3" id="KW-0418">Kinase</keyword>
<evidence type="ECO:0000313" key="3">
    <source>
        <dbReference type="EMBL" id="EAR83800.1"/>
    </source>
</evidence>
<sequence>MGNLCNYKQQTNVSTTSEQPQSNLNSNQINVFVVGAEQVGKDSLISKLQQLGDSVGLGEDKPEKYMKYDQKLIVFRRLKKSTPEFFQMNYKAYLKDIEVVLLCVDLAKAQTLQSFSDSFFEKIIEYVRQHGNRSFRVIIVGLKSDKQCRNKTEEDALVKKCKELQLPFVKASSLEETNIQQVLNEIMNYRDKNLTTMTIEEKISNLQNSRYMDVHSSLRDGGSNLSIQPTLTNGMRSQPVPVQIQPTNSQIIANGYQDDEESKIDTRSSNNQQQIMQQPQQQYIRIIPHEKMYVKTRMQLDKGNFGVVYRIDLEGETCALKICKIEMNDETAMNRFQIIFSEAENMQRFMLNRNMRIMPLKGISFQVDMQRQNVLIGYWMPLCKYSLKHLLKNCFNQITIDLKIKWSLQIIECLEVFYKEKIQHMDLKPQNILLDQNDDIIVSDLSMSKVFEEKQTEAFNMLGTTAKYAHPAAIINHELSPRFDIYSFGVILLELFTGKQPWGQVKRDELKDIYTQILTQPEVMNPLRYHKENYPNDMKYIEGKCQPIQDIIYMCCVSIFIQEKKDAITINNIKLKFKELQESIIPTSV</sequence>
<dbReference type="GO" id="GO:0007165">
    <property type="term" value="P:signal transduction"/>
    <property type="evidence" value="ECO:0007669"/>
    <property type="project" value="TreeGrafter"/>
</dbReference>
<dbReference type="Pfam" id="PF00069">
    <property type="entry name" value="Pkinase"/>
    <property type="match status" value="1"/>
</dbReference>
<dbReference type="HOGENOM" id="CLU_463461_0_0_1"/>
<dbReference type="InterPro" id="IPR027417">
    <property type="entry name" value="P-loop_NTPase"/>
</dbReference>
<dbReference type="GO" id="GO:0005737">
    <property type="term" value="C:cytoplasm"/>
    <property type="evidence" value="ECO:0007669"/>
    <property type="project" value="TreeGrafter"/>
</dbReference>
<dbReference type="InParanoid" id="I7LSX5"/>
<keyword evidence="4" id="KW-1185">Reference proteome</keyword>
<dbReference type="GO" id="GO:0004672">
    <property type="term" value="F:protein kinase activity"/>
    <property type="evidence" value="ECO:0007669"/>
    <property type="project" value="InterPro"/>
</dbReference>
<dbReference type="EMBL" id="GG662466">
    <property type="protein sequence ID" value="EAR83800.1"/>
    <property type="molecule type" value="Genomic_DNA"/>
</dbReference>
<dbReference type="STRING" id="312017.I7LSX5"/>
<dbReference type="SUPFAM" id="SSF56112">
    <property type="entry name" value="Protein kinase-like (PK-like)"/>
    <property type="match status" value="1"/>
</dbReference>
<dbReference type="eggNOG" id="KOG0594">
    <property type="taxonomic scope" value="Eukaryota"/>
</dbReference>
<dbReference type="InterPro" id="IPR050167">
    <property type="entry name" value="Ser_Thr_protein_kinase"/>
</dbReference>
<dbReference type="GO" id="GO:0005525">
    <property type="term" value="F:GTP binding"/>
    <property type="evidence" value="ECO:0007669"/>
    <property type="project" value="InterPro"/>
</dbReference>
<dbReference type="PROSITE" id="PS50011">
    <property type="entry name" value="PROTEIN_KINASE_DOM"/>
    <property type="match status" value="1"/>
</dbReference>
<dbReference type="PROSITE" id="PS00108">
    <property type="entry name" value="PROTEIN_KINASE_ST"/>
    <property type="match status" value="1"/>
</dbReference>
<gene>
    <name evidence="3" type="ORF">TTHERM_00823610</name>
</gene>
<feature type="region of interest" description="Disordered" evidence="1">
    <location>
        <begin position="1"/>
        <end position="22"/>
    </location>
</feature>
<dbReference type="SMART" id="SM00220">
    <property type="entry name" value="S_TKc"/>
    <property type="match status" value="1"/>
</dbReference>
<protein>
    <submittedName>
        <fullName evidence="3">Tyrosine kinase domain protein</fullName>
    </submittedName>
</protein>
<accession>I7LSX5</accession>
<dbReference type="Gene3D" id="1.10.510.10">
    <property type="entry name" value="Transferase(Phosphotransferase) domain 1"/>
    <property type="match status" value="1"/>
</dbReference>
<organism evidence="3 4">
    <name type="scientific">Tetrahymena thermophila (strain SB210)</name>
    <dbReference type="NCBI Taxonomy" id="312017"/>
    <lineage>
        <taxon>Eukaryota</taxon>
        <taxon>Sar</taxon>
        <taxon>Alveolata</taxon>
        <taxon>Ciliophora</taxon>
        <taxon>Intramacronucleata</taxon>
        <taxon>Oligohymenophorea</taxon>
        <taxon>Hymenostomatida</taxon>
        <taxon>Tetrahymenina</taxon>
        <taxon>Tetrahymenidae</taxon>
        <taxon>Tetrahymena</taxon>
    </lineage>
</organism>
<dbReference type="InterPro" id="IPR001806">
    <property type="entry name" value="Small_GTPase"/>
</dbReference>
<evidence type="ECO:0000313" key="4">
    <source>
        <dbReference type="Proteomes" id="UP000009168"/>
    </source>
</evidence>
<dbReference type="Proteomes" id="UP000009168">
    <property type="component" value="Unassembled WGS sequence"/>
</dbReference>
<dbReference type="OMA" id="ENYPNDM"/>
<dbReference type="InterPro" id="IPR011009">
    <property type="entry name" value="Kinase-like_dom_sf"/>
</dbReference>
<dbReference type="SUPFAM" id="SSF52540">
    <property type="entry name" value="P-loop containing nucleoside triphosphate hydrolases"/>
    <property type="match status" value="1"/>
</dbReference>
<name>I7LSX5_TETTS</name>
<keyword evidence="3" id="KW-0808">Transferase</keyword>